<evidence type="ECO:0000313" key="5">
    <source>
        <dbReference type="Proteomes" id="UP001162889"/>
    </source>
</evidence>
<accession>A0AA41L5U2</accession>
<reference evidence="3" key="2">
    <citation type="submission" date="2022-03" db="EMBL/GenBank/DDBJ databases">
        <title>Genome Encyclopedia of Bacteria and Archaea VI: Functional Genomics of Type Strains.</title>
        <authorList>
            <person name="Whitman W."/>
        </authorList>
    </citation>
    <scope>NUCLEOTIDE SEQUENCE</scope>
    <source>
        <strain evidence="3">HSC-15S17</strain>
    </source>
</reference>
<keyword evidence="3" id="KW-0238">DNA-binding</keyword>
<dbReference type="EMBL" id="JALJZU010000005">
    <property type="protein sequence ID" value="MCP2009286.1"/>
    <property type="molecule type" value="Genomic_DNA"/>
</dbReference>
<proteinExistence type="predicted"/>
<dbReference type="RefSeq" id="WP_217945497.1">
    <property type="nucleotide sequence ID" value="NZ_JAHTGR010000018.1"/>
</dbReference>
<dbReference type="PANTHER" id="PTHR46388">
    <property type="entry name" value="NHL REPEAT-CONTAINING PROTEIN 2"/>
    <property type="match status" value="1"/>
</dbReference>
<dbReference type="InterPro" id="IPR001258">
    <property type="entry name" value="NHL_repeat"/>
</dbReference>
<reference evidence="2" key="1">
    <citation type="submission" date="2021-07" db="EMBL/GenBank/DDBJ databases">
        <title>Characterization of violacein-producing bacteria and related species.</title>
        <authorList>
            <person name="Wilson H.S."/>
            <person name="De Leon M.E."/>
        </authorList>
    </citation>
    <scope>NUCLEOTIDE SEQUENCE</scope>
    <source>
        <strain evidence="2">HSC-15S17</strain>
    </source>
</reference>
<sequence>MPEHRDDVANTPVNVNQPFAAGAGQHDRAAFVGVFDIGQGGFNGVFNADGRPFLYYDMGGGIGGLLFTYPSPAPVFCNSSLRMIVQSHFDEDHYKTSTLPAFRALLGAGHRIVIPRQPMGIFGGAALANLLANGVHIHYWTVAGLASIQLGNTGVEIIKCRGSGKNHAGLALRIRDPGAPAEWMLLPADSHYRHQVFPWDLGGALVDGNVIGISPTHHGARERAANIPLALVPGVRVSAYSLGAGNLFGHPFHDAQAAAGDGVHAYATQGYAAEGRMQTTGRPINQANAGPRGSNLGMLLHGADPARQGRDPYHSGVLGPVPGVAIALIAAASAAAHRVAGGAPYGNHLAVAAAYQAALEHHTLGDAHRPVADYIAERGAPGAPAAPIVAAAGGAMRPWLAAGINGNVSADAAEAAAAAEPVARAVAQLVAAAAISAAVEATDLAITAHAAQAAAGAGAKRQMQEARRAVRGAVANNSTPRTLGAGAAAAVTKAVDGLRCFQPMGLAYDAAAGLLLLADTGSGVIASLDYASGALVRRAGAPGREGHADGNGIAASFRRPHGLALCNNGLYIADSGNHTIRKLSQHGDVETLAGAAQTPGADDGVGAGARFRHPQGLAYDTVRDLLYVADTGNHTIRVMEYKAMPDAYDCLTLAGAATTAGTADGAGTTARFDTPAGLALDAVGMLYVADQGNHTIRKVAPRNNCVTLAGRDQQPGTQDGLGAAARFTAPSAIAADGAGGFYIADGHCIRHLSAAGVVRTIAGDAVTPGALDGPGPQARFRQPGGLVYDVGAHVLWVADTDNHAVRHINLVPDPAMVLTACGTWGVTGSADGLGAAALFNQPCALQRRGTDLLVADRGNHTIRSMDAAGNVSTIAGLALQHGGDNGPFGAGRLNAPRGLALANGRVWIADQNGTGLRSLDQHNVLASHPCQAIGSVRGLAAHNNLLYVMDAVHHLVHEVDTGHVALNRRQFGQADQDGGIDGNLADAELAVALAAAQGAHATLAGAMLRAPLAAAADASGNLALVSPDSACVRMLTLETAWVCTVAGEAGQTGAIDGPAGAARFNGPTAVTAGDAGAIIVADTGNNVIRQLAANGAVSTLAGAAGEQGDTDGAAPATARFRAPSALAFNNHMLYVADRRSHKLRRLAANQVDSMRPVNVAKALVAYALARGVAGPPAAYPQQAAIDLLAAELCARAAQAYCMTMAAGFGGPASDAAGVLVAARLPPEAAGDAHGQLAALANVEPGVLAAIAAAAALGPAVETQTTGVVLPAAPTAAQVAAFESRLVIAAVAALVAVREGPGAGNAVLACAAVAAARAASAAARGAPLIGCHRHPSSCGANLCSLMIHEFG</sequence>
<dbReference type="Pfam" id="PF01436">
    <property type="entry name" value="NHL"/>
    <property type="match status" value="2"/>
</dbReference>
<keyword evidence="1" id="KW-0677">Repeat</keyword>
<dbReference type="PANTHER" id="PTHR46388:SF2">
    <property type="entry name" value="NHL REPEAT-CONTAINING PROTEIN 2"/>
    <property type="match status" value="1"/>
</dbReference>
<comment type="caution">
    <text evidence="2">The sequence shown here is derived from an EMBL/GenBank/DDBJ whole genome shotgun (WGS) entry which is preliminary data.</text>
</comment>
<protein>
    <submittedName>
        <fullName evidence="3">DNA-binding beta-propeller fold protein YncE</fullName>
    </submittedName>
</protein>
<keyword evidence="5" id="KW-1185">Reference proteome</keyword>
<evidence type="ECO:0000313" key="3">
    <source>
        <dbReference type="EMBL" id="MCP2009286.1"/>
    </source>
</evidence>
<dbReference type="Proteomes" id="UP001155901">
    <property type="component" value="Unassembled WGS sequence"/>
</dbReference>
<evidence type="ECO:0000313" key="2">
    <source>
        <dbReference type="EMBL" id="MBV6324579.1"/>
    </source>
</evidence>
<dbReference type="Proteomes" id="UP001162889">
    <property type="component" value="Unassembled WGS sequence"/>
</dbReference>
<gene>
    <name evidence="2" type="ORF">KVP70_26985</name>
    <name evidence="3" type="ORF">L1274_002999</name>
</gene>
<name>A0AA41L5U2_9BURK</name>
<evidence type="ECO:0000313" key="4">
    <source>
        <dbReference type="Proteomes" id="UP001155901"/>
    </source>
</evidence>
<dbReference type="GO" id="GO:0003677">
    <property type="term" value="F:DNA binding"/>
    <property type="evidence" value="ECO:0007669"/>
    <property type="project" value="UniProtKB-KW"/>
</dbReference>
<dbReference type="EMBL" id="JAHTGR010000018">
    <property type="protein sequence ID" value="MBV6324579.1"/>
    <property type="molecule type" value="Genomic_DNA"/>
</dbReference>
<evidence type="ECO:0000256" key="1">
    <source>
        <dbReference type="ARBA" id="ARBA00022737"/>
    </source>
</evidence>
<organism evidence="2 4">
    <name type="scientific">Duganella violaceipulchra</name>
    <dbReference type="NCBI Taxonomy" id="2849652"/>
    <lineage>
        <taxon>Bacteria</taxon>
        <taxon>Pseudomonadati</taxon>
        <taxon>Pseudomonadota</taxon>
        <taxon>Betaproteobacteria</taxon>
        <taxon>Burkholderiales</taxon>
        <taxon>Oxalobacteraceae</taxon>
        <taxon>Telluria group</taxon>
        <taxon>Duganella</taxon>
    </lineage>
</organism>